<organism evidence="1 2">
    <name type="scientific">Gossypium davidsonii</name>
    <name type="common">Davidson's cotton</name>
    <name type="synonym">Gossypium klotzschianum subsp. davidsonii</name>
    <dbReference type="NCBI Taxonomy" id="34287"/>
    <lineage>
        <taxon>Eukaryota</taxon>
        <taxon>Viridiplantae</taxon>
        <taxon>Streptophyta</taxon>
        <taxon>Embryophyta</taxon>
        <taxon>Tracheophyta</taxon>
        <taxon>Spermatophyta</taxon>
        <taxon>Magnoliopsida</taxon>
        <taxon>eudicotyledons</taxon>
        <taxon>Gunneridae</taxon>
        <taxon>Pentapetalae</taxon>
        <taxon>rosids</taxon>
        <taxon>malvids</taxon>
        <taxon>Malvales</taxon>
        <taxon>Malvaceae</taxon>
        <taxon>Malvoideae</taxon>
        <taxon>Gossypium</taxon>
    </lineage>
</organism>
<comment type="caution">
    <text evidence="1">The sequence shown here is derived from an EMBL/GenBank/DDBJ whole genome shotgun (WGS) entry which is preliminary data.</text>
</comment>
<dbReference type="AlphaFoldDB" id="A0A7J8TK98"/>
<proteinExistence type="predicted"/>
<evidence type="ECO:0000313" key="2">
    <source>
        <dbReference type="Proteomes" id="UP000593561"/>
    </source>
</evidence>
<evidence type="ECO:0000313" key="1">
    <source>
        <dbReference type="EMBL" id="MBA0638648.1"/>
    </source>
</evidence>
<feature type="non-terminal residue" evidence="1">
    <location>
        <position position="1"/>
    </location>
</feature>
<accession>A0A7J8TK98</accession>
<reference evidence="1 2" key="1">
    <citation type="journal article" date="2019" name="Genome Biol. Evol.">
        <title>Insights into the evolution of the New World diploid cottons (Gossypium, subgenus Houzingenia) based on genome sequencing.</title>
        <authorList>
            <person name="Grover C.E."/>
            <person name="Arick M.A. 2nd"/>
            <person name="Thrash A."/>
            <person name="Conover J.L."/>
            <person name="Sanders W.S."/>
            <person name="Peterson D.G."/>
            <person name="Frelichowski J.E."/>
            <person name="Scheffler J.A."/>
            <person name="Scheffler B.E."/>
            <person name="Wendel J.F."/>
        </authorList>
    </citation>
    <scope>NUCLEOTIDE SEQUENCE [LARGE SCALE GENOMIC DNA]</scope>
    <source>
        <strain evidence="1">27</strain>
        <tissue evidence="1">Leaf</tissue>
    </source>
</reference>
<dbReference type="Proteomes" id="UP000593561">
    <property type="component" value="Unassembled WGS sequence"/>
</dbReference>
<dbReference type="EMBL" id="JABFAC010250964">
    <property type="protein sequence ID" value="MBA0638648.1"/>
    <property type="molecule type" value="Genomic_DNA"/>
</dbReference>
<sequence>MPAVECLLHAGQLQQVLRPGGVFIATTYILDGPFIPFLRTFRQNVMGIAGSHILLSEVNSMISAEPVDSLVLH</sequence>
<name>A0A7J8TK98_GOSDV</name>
<protein>
    <submittedName>
        <fullName evidence="1">Uncharacterized protein</fullName>
    </submittedName>
</protein>
<keyword evidence="2" id="KW-1185">Reference proteome</keyword>
<gene>
    <name evidence="1" type="ORF">Godav_024411</name>
</gene>